<dbReference type="InParanoid" id="A0A1S3HV72"/>
<dbReference type="InterPro" id="IPR012319">
    <property type="entry name" value="FPG_cat"/>
</dbReference>
<dbReference type="STRING" id="7574.A0A1S3HV72"/>
<dbReference type="Gene3D" id="1.10.8.50">
    <property type="match status" value="1"/>
</dbReference>
<dbReference type="Proteomes" id="UP000085678">
    <property type="component" value="Unplaced"/>
</dbReference>
<dbReference type="KEGG" id="lak:106158466"/>
<dbReference type="FunFam" id="1.10.8.50:FF:000007">
    <property type="entry name" value="endonuclease 8-like 1 isoform X1"/>
    <property type="match status" value="1"/>
</dbReference>
<dbReference type="RefSeq" id="XP_013389919.1">
    <property type="nucleotide sequence ID" value="XM_013534465.1"/>
</dbReference>
<feature type="region of interest" description="Disordered" evidence="1">
    <location>
        <begin position="277"/>
        <end position="441"/>
    </location>
</feature>
<evidence type="ECO:0000313" key="4">
    <source>
        <dbReference type="RefSeq" id="XP_013389919.1"/>
    </source>
</evidence>
<dbReference type="Gene3D" id="3.20.190.10">
    <property type="entry name" value="MutM-like, N-terminal"/>
    <property type="match status" value="1"/>
</dbReference>
<sequence>MPEGPELHLASHFVNEVCKGRVFAGPIVKSEVSTKNPDIPWPAEAYTISATSRGKEVRLTLTSTDTQKTKSKKPKPNESINILFRFGMSGKFQFTAVNEMHKHAHLNFFTRDEPKQVLSFVDYRRFGRWEVTDSWGADRGPCVMFEYDKFRDNVLNNLKNAAFNKPICEALLNQKFFNGIGNYLRAEILYRLGIPPFEGARSVLEPLTHDSKVKKEIPDILELCNILPHEVINLGGKGYDPEGRSDDYDAFASWLRCYYNTSMNNMVDHNGRTIWFSGPAGPMTPKEEKSRGVIKRAKGKKYEIKKEEENSEVVDTKTKVKKPSRGRNKKSPPVATDKPRGRKKLKSVGPNNDSIKQENRGSSNRVTRSSVKKTVGTNTDLKQEQQPRTSLRTKKRSSNTTQSTAISNGISSLKRAKTSSVETAEMPTTAPKPKRRSAKGH</sequence>
<dbReference type="SUPFAM" id="SSF57716">
    <property type="entry name" value="Glucocorticoid receptor-like (DNA-binding domain)"/>
    <property type="match status" value="1"/>
</dbReference>
<dbReference type="OrthoDB" id="6260718at2759"/>
<keyword evidence="3" id="KW-1185">Reference proteome</keyword>
<evidence type="ECO:0000259" key="2">
    <source>
        <dbReference type="PROSITE" id="PS51068"/>
    </source>
</evidence>
<feature type="compositionally biased region" description="Basic residues" evidence="1">
    <location>
        <begin position="319"/>
        <end position="330"/>
    </location>
</feature>
<evidence type="ECO:0000313" key="3">
    <source>
        <dbReference type="Proteomes" id="UP000085678"/>
    </source>
</evidence>
<reference evidence="4" key="1">
    <citation type="submission" date="2025-08" db="UniProtKB">
        <authorList>
            <consortium name="RefSeq"/>
        </authorList>
    </citation>
    <scope>IDENTIFICATION</scope>
    <source>
        <tissue evidence="4">Gonads</tissue>
    </source>
</reference>
<gene>
    <name evidence="4" type="primary">LOC106158466</name>
</gene>
<dbReference type="InterPro" id="IPR015371">
    <property type="entry name" value="Endonuclease-VIII_DNA-bd"/>
</dbReference>
<accession>A0A1S3HV72</accession>
<protein>
    <submittedName>
        <fullName evidence="4">Endonuclease 8-like 1</fullName>
    </submittedName>
</protein>
<dbReference type="GO" id="GO:0003906">
    <property type="term" value="F:DNA-(apurinic or apyrimidinic site) endonuclease activity"/>
    <property type="evidence" value="ECO:0007669"/>
    <property type="project" value="InterPro"/>
</dbReference>
<dbReference type="Pfam" id="PF09292">
    <property type="entry name" value="Neil1-DNA_bind"/>
    <property type="match status" value="1"/>
</dbReference>
<feature type="domain" description="Formamidopyrimidine-DNA glycosylase catalytic" evidence="2">
    <location>
        <begin position="2"/>
        <end position="127"/>
    </location>
</feature>
<dbReference type="SUPFAM" id="SSF81624">
    <property type="entry name" value="N-terminal domain of MutM-like DNA repair proteins"/>
    <property type="match status" value="1"/>
</dbReference>
<dbReference type="GeneID" id="106158466"/>
<dbReference type="Pfam" id="PF01149">
    <property type="entry name" value="Fapy_DNA_glyco"/>
    <property type="match status" value="1"/>
</dbReference>
<dbReference type="AlphaFoldDB" id="A0A1S3HV72"/>
<evidence type="ECO:0000256" key="1">
    <source>
        <dbReference type="SAM" id="MobiDB-lite"/>
    </source>
</evidence>
<name>A0A1S3HV72_LINAN</name>
<organism evidence="3 4">
    <name type="scientific">Lingula anatina</name>
    <name type="common">Brachiopod</name>
    <name type="synonym">Lingula unguis</name>
    <dbReference type="NCBI Taxonomy" id="7574"/>
    <lineage>
        <taxon>Eukaryota</taxon>
        <taxon>Metazoa</taxon>
        <taxon>Spiralia</taxon>
        <taxon>Lophotrochozoa</taxon>
        <taxon>Brachiopoda</taxon>
        <taxon>Linguliformea</taxon>
        <taxon>Lingulata</taxon>
        <taxon>Lingulida</taxon>
        <taxon>Linguloidea</taxon>
        <taxon>Lingulidae</taxon>
        <taxon>Lingula</taxon>
    </lineage>
</organism>
<dbReference type="GO" id="GO:0019104">
    <property type="term" value="F:DNA N-glycosylase activity"/>
    <property type="evidence" value="ECO:0007669"/>
    <property type="project" value="InterPro"/>
</dbReference>
<dbReference type="PROSITE" id="PS51068">
    <property type="entry name" value="FPG_CAT"/>
    <property type="match status" value="1"/>
</dbReference>
<feature type="compositionally biased region" description="Basic residues" evidence="1">
    <location>
        <begin position="432"/>
        <end position="441"/>
    </location>
</feature>
<feature type="compositionally biased region" description="Polar residues" evidence="1">
    <location>
        <begin position="398"/>
        <end position="411"/>
    </location>
</feature>
<dbReference type="InterPro" id="IPR010979">
    <property type="entry name" value="Ribosomal_uS13-like_H2TH"/>
</dbReference>
<dbReference type="GO" id="GO:0008270">
    <property type="term" value="F:zinc ion binding"/>
    <property type="evidence" value="ECO:0007669"/>
    <property type="project" value="InterPro"/>
</dbReference>
<dbReference type="PANTHER" id="PTHR22993">
    <property type="entry name" value="FORMAMIDOPYRIMIDINE-DNA GLYCOSYLASE"/>
    <property type="match status" value="1"/>
</dbReference>
<dbReference type="PANTHER" id="PTHR22993:SF27">
    <property type="entry name" value="ENDONUCLEASE 8-LIKE 1"/>
    <property type="match status" value="1"/>
</dbReference>
<dbReference type="GO" id="GO:0003676">
    <property type="term" value="F:nucleic acid binding"/>
    <property type="evidence" value="ECO:0007669"/>
    <property type="project" value="InterPro"/>
</dbReference>
<dbReference type="GO" id="GO:0006284">
    <property type="term" value="P:base-excision repair"/>
    <property type="evidence" value="ECO:0007669"/>
    <property type="project" value="InterPro"/>
</dbReference>
<dbReference type="SUPFAM" id="SSF46946">
    <property type="entry name" value="S13-like H2TH domain"/>
    <property type="match status" value="1"/>
</dbReference>
<dbReference type="SMART" id="SM00898">
    <property type="entry name" value="Fapy_DNA_glyco"/>
    <property type="match status" value="1"/>
</dbReference>
<feature type="compositionally biased region" description="Polar residues" evidence="1">
    <location>
        <begin position="349"/>
        <end position="369"/>
    </location>
</feature>
<feature type="compositionally biased region" description="Polar residues" evidence="1">
    <location>
        <begin position="375"/>
        <end position="390"/>
    </location>
</feature>
<dbReference type="GO" id="GO:0005634">
    <property type="term" value="C:nucleus"/>
    <property type="evidence" value="ECO:0007669"/>
    <property type="project" value="TreeGrafter"/>
</dbReference>
<proteinExistence type="predicted"/>
<dbReference type="InterPro" id="IPR035937">
    <property type="entry name" value="FPG_N"/>
</dbReference>
<feature type="compositionally biased region" description="Basic and acidic residues" evidence="1">
    <location>
        <begin position="300"/>
        <end position="318"/>
    </location>
</feature>